<sequence>MLGRPVTEQLIKAGFAVRIVARDVARTRTQFSGAEVVFGDLAKPASLNEALQGTDAVYLNLSVKQDEKPTDFHTETDGLINLIQVARQVGVKRIGYLSSIIMRYQGMDGFHWWVFDIKHEAVRLIKESGLPYSIFYPSCFMDSLFYTQKQGSRILMAGRSPVRPWYVAGIDYGRQVAKAFQIAQEGQHQEYVIQGPEPMTQHEAAERFVAAYPKEKLTVTTAPHWIMRVAGKFSQQMNYGAHITEALNKYPEEFEAGTTWADLGEPRTTIEQFAKQV</sequence>
<dbReference type="AlphaFoldDB" id="I2GLV5"/>
<dbReference type="SUPFAM" id="SSF51735">
    <property type="entry name" value="NAD(P)-binding Rossmann-fold domains"/>
    <property type="match status" value="1"/>
</dbReference>
<keyword evidence="1" id="KW-0521">NADP</keyword>
<evidence type="ECO:0000313" key="4">
    <source>
        <dbReference type="Proteomes" id="UP000009309"/>
    </source>
</evidence>
<evidence type="ECO:0000259" key="2">
    <source>
        <dbReference type="Pfam" id="PF13460"/>
    </source>
</evidence>
<dbReference type="Pfam" id="PF13460">
    <property type="entry name" value="NAD_binding_10"/>
    <property type="match status" value="1"/>
</dbReference>
<dbReference type="Proteomes" id="UP000009309">
    <property type="component" value="Unassembled WGS sequence"/>
</dbReference>
<protein>
    <submittedName>
        <fullName evidence="3">NmrA family protein</fullName>
    </submittedName>
</protein>
<dbReference type="InterPro" id="IPR036291">
    <property type="entry name" value="NAD(P)-bd_dom_sf"/>
</dbReference>
<dbReference type="STRING" id="1185876.BN8_04097"/>
<proteinExistence type="predicted"/>
<keyword evidence="4" id="KW-1185">Reference proteome</keyword>
<comment type="caution">
    <text evidence="3">The sequence shown here is derived from an EMBL/GenBank/DDBJ whole genome shotgun (WGS) entry which is preliminary data.</text>
</comment>
<dbReference type="PANTHER" id="PTHR42748:SF7">
    <property type="entry name" value="NMRA LIKE REDOX SENSOR 1-RELATED"/>
    <property type="match status" value="1"/>
</dbReference>
<accession>I2GLV5</accession>
<reference evidence="3 4" key="1">
    <citation type="journal article" date="2012" name="J. Bacteriol.">
        <title>Genome Sequence of the Filamentous Bacterium Fibrisoma limi BUZ 3T.</title>
        <authorList>
            <person name="Filippini M."/>
            <person name="Qi W."/>
            <person name="Jaenicke S."/>
            <person name="Goesmann A."/>
            <person name="Smits T.H."/>
            <person name="Bagheri H.C."/>
        </authorList>
    </citation>
    <scope>NUCLEOTIDE SEQUENCE [LARGE SCALE GENOMIC DNA]</scope>
    <source>
        <strain evidence="4">BUZ 3T</strain>
    </source>
</reference>
<gene>
    <name evidence="3" type="ORF">BN8_04097</name>
</gene>
<feature type="domain" description="NAD(P)-binding" evidence="2">
    <location>
        <begin position="2"/>
        <end position="143"/>
    </location>
</feature>
<dbReference type="InterPro" id="IPR016040">
    <property type="entry name" value="NAD(P)-bd_dom"/>
</dbReference>
<dbReference type="EMBL" id="CAIT01000007">
    <property type="protein sequence ID" value="CCH54881.1"/>
    <property type="molecule type" value="Genomic_DNA"/>
</dbReference>
<name>I2GLV5_9BACT</name>
<evidence type="ECO:0000313" key="3">
    <source>
        <dbReference type="EMBL" id="CCH54881.1"/>
    </source>
</evidence>
<dbReference type="Gene3D" id="3.40.50.720">
    <property type="entry name" value="NAD(P)-binding Rossmann-like Domain"/>
    <property type="match status" value="1"/>
</dbReference>
<dbReference type="eggNOG" id="COG0702">
    <property type="taxonomic scope" value="Bacteria"/>
</dbReference>
<dbReference type="InterPro" id="IPR051164">
    <property type="entry name" value="NmrA-like_oxidored"/>
</dbReference>
<evidence type="ECO:0000256" key="1">
    <source>
        <dbReference type="ARBA" id="ARBA00022857"/>
    </source>
</evidence>
<organism evidence="3 4">
    <name type="scientific">Fibrisoma limi BUZ 3</name>
    <dbReference type="NCBI Taxonomy" id="1185876"/>
    <lineage>
        <taxon>Bacteria</taxon>
        <taxon>Pseudomonadati</taxon>
        <taxon>Bacteroidota</taxon>
        <taxon>Cytophagia</taxon>
        <taxon>Cytophagales</taxon>
        <taxon>Spirosomataceae</taxon>
        <taxon>Fibrisoma</taxon>
    </lineage>
</organism>
<dbReference type="PANTHER" id="PTHR42748">
    <property type="entry name" value="NITROGEN METABOLITE REPRESSION PROTEIN NMRA FAMILY MEMBER"/>
    <property type="match status" value="1"/>
</dbReference>